<gene>
    <name evidence="1" type="ORF">EOW66_06610</name>
</gene>
<protein>
    <recommendedName>
        <fullName evidence="3">Response regulatory domain-containing protein</fullName>
    </recommendedName>
</protein>
<organism evidence="1 2">
    <name type="scientific">Paenirhodobacter huangdaonensis</name>
    <dbReference type="NCBI Taxonomy" id="2501515"/>
    <lineage>
        <taxon>Bacteria</taxon>
        <taxon>Pseudomonadati</taxon>
        <taxon>Pseudomonadota</taxon>
        <taxon>Alphaproteobacteria</taxon>
        <taxon>Rhodobacterales</taxon>
        <taxon>Rhodobacter group</taxon>
        <taxon>Paenirhodobacter</taxon>
    </lineage>
</organism>
<sequence>MIDRDTAVPRRQARQARPSLFYWGGRERQVSRLGYISAYCPRGLSLFFGKAGDVSSCVNDWVRRMGGNLMLTDLESTSERRLRRSVHRVDFCLVDESSIGDVCQVVEQCLFLRRAVPNMPLLLLSSSVKDDDFSTERMAICDATLRTPLSRAAFSYGLHAAKHNNAHYLRSLVDAAAWA</sequence>
<reference evidence="1 2" key="1">
    <citation type="submission" date="2019-01" db="EMBL/GenBank/DDBJ databases">
        <title>Sinorhodobacter populi sp. nov. isolated from the symptomatic bark tissue of Populus euramericana canker.</title>
        <authorList>
            <person name="Xu G."/>
        </authorList>
    </citation>
    <scope>NUCLEOTIDE SEQUENCE [LARGE SCALE GENOMIC DNA]</scope>
    <source>
        <strain evidence="1 2">CGMCC 1.12963</strain>
    </source>
</reference>
<accession>A0A3S3NBC2</accession>
<dbReference type="RefSeq" id="WP_128155636.1">
    <property type="nucleotide sequence ID" value="NZ_JBHSOM010000009.1"/>
</dbReference>
<evidence type="ECO:0000313" key="2">
    <source>
        <dbReference type="Proteomes" id="UP000288071"/>
    </source>
</evidence>
<dbReference type="EMBL" id="SAVA01000003">
    <property type="protein sequence ID" value="RWR53374.1"/>
    <property type="molecule type" value="Genomic_DNA"/>
</dbReference>
<reference evidence="2" key="2">
    <citation type="submission" date="2019-01" db="EMBL/GenBank/DDBJ databases">
        <title>Sinorhodobacter populi sp. nov. isolated from the symptomatic bark tissue of Populus euramericana canker.</title>
        <authorList>
            <person name="Li Y."/>
        </authorList>
    </citation>
    <scope>NUCLEOTIDE SEQUENCE [LARGE SCALE GENOMIC DNA]</scope>
    <source>
        <strain evidence="2">CGMCC 1.12963</strain>
    </source>
</reference>
<evidence type="ECO:0000313" key="1">
    <source>
        <dbReference type="EMBL" id="RWR53374.1"/>
    </source>
</evidence>
<evidence type="ECO:0008006" key="3">
    <source>
        <dbReference type="Google" id="ProtNLM"/>
    </source>
</evidence>
<name>A0A3S3NBC2_9RHOB</name>
<dbReference type="Proteomes" id="UP000288071">
    <property type="component" value="Unassembled WGS sequence"/>
</dbReference>
<proteinExistence type="predicted"/>
<dbReference type="AlphaFoldDB" id="A0A3S3NBC2"/>
<keyword evidence="2" id="KW-1185">Reference proteome</keyword>
<comment type="caution">
    <text evidence="1">The sequence shown here is derived from an EMBL/GenBank/DDBJ whole genome shotgun (WGS) entry which is preliminary data.</text>
</comment>